<gene>
    <name evidence="1" type="ORF">FNH05_02530</name>
</gene>
<name>A0A558DKV4_9PSEU</name>
<dbReference type="AlphaFoldDB" id="A0A558DKV4"/>
<reference evidence="1 2" key="2">
    <citation type="submission" date="2019-08" db="EMBL/GenBank/DDBJ databases">
        <title>Amycolatopsis acidicola sp. nov., isolated from peat swamp forest soil.</title>
        <authorList>
            <person name="Srisuk N."/>
        </authorList>
    </citation>
    <scope>NUCLEOTIDE SEQUENCE [LARGE SCALE GENOMIC DNA]</scope>
    <source>
        <strain evidence="1 2">TBRC 6029</strain>
    </source>
</reference>
<sequence>MMIIEVFTPKGTLTGAQRRVLGARLVTDVMQAGGSEAPEAVIDAGRSLCHVLFREADDWYVAGHPLQADALPPYLIRVAVPESWREEMASHLVTAFTKVLADIDENPARLYEQPVSWIHVTGLPDGAIGSMGQALTATDLLKIITKPHRESPRSAADLPPGSGLDPVCGMTVPFEHAAATVEHNGTRIPFCSKGCHEVFAEEHAR</sequence>
<accession>A0A558DKV4</accession>
<comment type="caution">
    <text evidence="1">The sequence shown here is derived from an EMBL/GenBank/DDBJ whole genome shotgun (WGS) entry which is preliminary data.</text>
</comment>
<dbReference type="Proteomes" id="UP000320011">
    <property type="component" value="Unassembled WGS sequence"/>
</dbReference>
<dbReference type="OrthoDB" id="1438441at2"/>
<proteinExistence type="predicted"/>
<protein>
    <submittedName>
        <fullName evidence="1">YHS domain-containing protein</fullName>
    </submittedName>
</protein>
<keyword evidence="2" id="KW-1185">Reference proteome</keyword>
<dbReference type="RefSeq" id="WP_144585619.1">
    <property type="nucleotide sequence ID" value="NZ_VJWX01000011.1"/>
</dbReference>
<evidence type="ECO:0000313" key="1">
    <source>
        <dbReference type="EMBL" id="TVT61656.1"/>
    </source>
</evidence>
<reference evidence="1 2" key="1">
    <citation type="submission" date="2019-07" db="EMBL/GenBank/DDBJ databases">
        <authorList>
            <person name="Duangmal K."/>
            <person name="Teo W.F.A."/>
        </authorList>
    </citation>
    <scope>NUCLEOTIDE SEQUENCE [LARGE SCALE GENOMIC DNA]</scope>
    <source>
        <strain evidence="1 2">TBRC 6029</strain>
    </source>
</reference>
<evidence type="ECO:0000313" key="2">
    <source>
        <dbReference type="Proteomes" id="UP000320011"/>
    </source>
</evidence>
<organism evidence="1 2">
    <name type="scientific">Amycolatopsis rhizosphaerae</name>
    <dbReference type="NCBI Taxonomy" id="2053003"/>
    <lineage>
        <taxon>Bacteria</taxon>
        <taxon>Bacillati</taxon>
        <taxon>Actinomycetota</taxon>
        <taxon>Actinomycetes</taxon>
        <taxon>Pseudonocardiales</taxon>
        <taxon>Pseudonocardiaceae</taxon>
        <taxon>Amycolatopsis</taxon>
    </lineage>
</organism>
<dbReference type="EMBL" id="VJWX01000011">
    <property type="protein sequence ID" value="TVT61656.1"/>
    <property type="molecule type" value="Genomic_DNA"/>
</dbReference>